<proteinExistence type="predicted"/>
<accession>A0ABY7WPB8</accession>
<evidence type="ECO:0000256" key="1">
    <source>
        <dbReference type="SAM" id="Phobius"/>
    </source>
</evidence>
<keyword evidence="1" id="KW-1133">Transmembrane helix</keyword>
<dbReference type="Pfam" id="PF05656">
    <property type="entry name" value="DUF805"/>
    <property type="match status" value="1"/>
</dbReference>
<dbReference type="Proteomes" id="UP001220377">
    <property type="component" value="Chromosome"/>
</dbReference>
<evidence type="ECO:0000313" key="3">
    <source>
        <dbReference type="Proteomes" id="UP001220377"/>
    </source>
</evidence>
<keyword evidence="1" id="KW-0472">Membrane</keyword>
<dbReference type="InterPro" id="IPR008523">
    <property type="entry name" value="DUF805"/>
</dbReference>
<feature type="transmembrane region" description="Helical" evidence="1">
    <location>
        <begin position="66"/>
        <end position="93"/>
    </location>
</feature>
<feature type="transmembrane region" description="Helical" evidence="1">
    <location>
        <begin position="152"/>
        <end position="171"/>
    </location>
</feature>
<keyword evidence="3" id="KW-1185">Reference proteome</keyword>
<dbReference type="RefSeq" id="WP_274259062.1">
    <property type="nucleotide sequence ID" value="NZ_CP117884.1"/>
</dbReference>
<sequence length="181" mass="20288">MQESKVSFPAAFKLFFTHYVDFTGRSTRAAYWWWQLWEFLISLLLAGGLIGLFFTGLVHIGNIAPVFWVAFAIVIIALIAWGVGTVVPSYALLVRRFRDAGVSPYWVIATRGLPMVLGQWFAINPDAAKMFSGSAEHIYNQLVVSGDLVRDGLLFLAICLLSLFEFVVTLLPTKHRSDDEL</sequence>
<organism evidence="2 3">
    <name type="scientific">Lacticaseibacillus pabuli</name>
    <dbReference type="NCBI Taxonomy" id="3025672"/>
    <lineage>
        <taxon>Bacteria</taxon>
        <taxon>Bacillati</taxon>
        <taxon>Bacillota</taxon>
        <taxon>Bacilli</taxon>
        <taxon>Lactobacillales</taxon>
        <taxon>Lactobacillaceae</taxon>
        <taxon>Lacticaseibacillus</taxon>
    </lineage>
</organism>
<feature type="transmembrane region" description="Helical" evidence="1">
    <location>
        <begin position="105"/>
        <end position="123"/>
    </location>
</feature>
<keyword evidence="1" id="KW-0812">Transmembrane</keyword>
<reference evidence="2 3" key="1">
    <citation type="submission" date="2023-02" db="EMBL/GenBank/DDBJ databases">
        <title>Genome sequence of Lacticaseibacillus sp. KACC 23028.</title>
        <authorList>
            <person name="Kim S."/>
            <person name="Heo J."/>
            <person name="Kwon S.-W."/>
        </authorList>
    </citation>
    <scope>NUCLEOTIDE SEQUENCE [LARGE SCALE GENOMIC DNA]</scope>
    <source>
        <strain evidence="2 3">KACC 23028</strain>
    </source>
</reference>
<evidence type="ECO:0000313" key="2">
    <source>
        <dbReference type="EMBL" id="WDF81946.1"/>
    </source>
</evidence>
<gene>
    <name evidence="2" type="ORF">PQ472_08420</name>
</gene>
<name>A0ABY7WPB8_9LACO</name>
<feature type="transmembrane region" description="Helical" evidence="1">
    <location>
        <begin position="36"/>
        <end position="60"/>
    </location>
</feature>
<protein>
    <submittedName>
        <fullName evidence="2">DUF805 domain-containing protein</fullName>
    </submittedName>
</protein>
<dbReference type="EMBL" id="CP117884">
    <property type="protein sequence ID" value="WDF81946.1"/>
    <property type="molecule type" value="Genomic_DNA"/>
</dbReference>